<dbReference type="GO" id="GO:0016832">
    <property type="term" value="F:aldehyde-lyase activity"/>
    <property type="evidence" value="ECO:0007669"/>
    <property type="project" value="UniProtKB-ARBA"/>
</dbReference>
<proteinExistence type="inferred from homology"/>
<dbReference type="FunFam" id="3.20.20.60:FF:000004">
    <property type="entry name" value="5-keto-4-deoxy-D-glucarate aldolase"/>
    <property type="match status" value="1"/>
</dbReference>
<gene>
    <name evidence="5" type="primary">hpaI_2</name>
    <name evidence="5" type="ORF">SAMEA1982600_04354</name>
</gene>
<dbReference type="PANTHER" id="PTHR30502">
    <property type="entry name" value="2-KETO-3-DEOXY-L-RHAMNONATE ALDOLASE"/>
    <property type="match status" value="1"/>
</dbReference>
<name>A0A157R223_9BORD</name>
<evidence type="ECO:0000256" key="3">
    <source>
        <dbReference type="ARBA" id="ARBA00023239"/>
    </source>
</evidence>
<keyword evidence="2" id="KW-0479">Metal-binding</keyword>
<dbReference type="AlphaFoldDB" id="A0A157R223"/>
<dbReference type="Pfam" id="PF03328">
    <property type="entry name" value="HpcH_HpaI"/>
    <property type="match status" value="1"/>
</dbReference>
<dbReference type="EC" id="4.1.2.-" evidence="5"/>
<comment type="similarity">
    <text evidence="1">Belongs to the HpcH/HpaI aldolase family.</text>
</comment>
<dbReference type="InterPro" id="IPR040442">
    <property type="entry name" value="Pyrv_kinase-like_dom_sf"/>
</dbReference>
<evidence type="ECO:0000256" key="1">
    <source>
        <dbReference type="ARBA" id="ARBA00005568"/>
    </source>
</evidence>
<keyword evidence="3 5" id="KW-0456">Lyase</keyword>
<dbReference type="EMBL" id="FKBS01000025">
    <property type="protein sequence ID" value="SAI51864.1"/>
    <property type="molecule type" value="Genomic_DNA"/>
</dbReference>
<dbReference type="GO" id="GO:0046872">
    <property type="term" value="F:metal ion binding"/>
    <property type="evidence" value="ECO:0007669"/>
    <property type="project" value="UniProtKB-KW"/>
</dbReference>
<dbReference type="SUPFAM" id="SSF51621">
    <property type="entry name" value="Phosphoenolpyruvate/pyruvate domain"/>
    <property type="match status" value="1"/>
</dbReference>
<evidence type="ECO:0000256" key="2">
    <source>
        <dbReference type="ARBA" id="ARBA00022723"/>
    </source>
</evidence>
<dbReference type="RefSeq" id="WP_066418991.1">
    <property type="nucleotide sequence ID" value="NZ_FKBS01000025.1"/>
</dbReference>
<sequence>MKLPLNAFKRALHAQRHQLGLWVTLGHPSSTELVAASGFDWLLLDTEHTPVVLPTVMAQLQAAAAYDAHPVVRPSWNDKVQIKQYLDIGALTLLLPYVQNAEEATNAVAGIRYAPRGMRGVGGTMRATRYGRVPDYMRRCEEELCLLVQAETGEALESLEAIAAVDGVDGVFIGPADLAASLGHPGEPGHPKVIARVEDAITRIRAAGKAPGVLTTDEALARRYMAAGSLFTAVGVDAAILARHCDQLAQRFGVSPPG</sequence>
<protein>
    <submittedName>
        <fullName evidence="5">2,4-dihydroxyhept-2-ene-1,7-dioic acid aldolase</fullName>
        <ecNumber evidence="5">4.1.2.-</ecNumber>
    </submittedName>
</protein>
<dbReference type="InterPro" id="IPR005000">
    <property type="entry name" value="Aldolase/citrate-lyase_domain"/>
</dbReference>
<dbReference type="InterPro" id="IPR050251">
    <property type="entry name" value="HpcH-HpaI_aldolase"/>
</dbReference>
<dbReference type="OrthoDB" id="86160at2"/>
<dbReference type="InterPro" id="IPR015813">
    <property type="entry name" value="Pyrv/PenolPyrv_kinase-like_dom"/>
</dbReference>
<accession>A0A157R223</accession>
<dbReference type="PANTHER" id="PTHR30502:SF0">
    <property type="entry name" value="PHOSPHOENOLPYRUVATE CARBOXYLASE FAMILY PROTEIN"/>
    <property type="match status" value="1"/>
</dbReference>
<dbReference type="Proteomes" id="UP000077037">
    <property type="component" value="Unassembled WGS sequence"/>
</dbReference>
<dbReference type="GO" id="GO:0005737">
    <property type="term" value="C:cytoplasm"/>
    <property type="evidence" value="ECO:0007669"/>
    <property type="project" value="TreeGrafter"/>
</dbReference>
<dbReference type="Gene3D" id="3.20.20.60">
    <property type="entry name" value="Phosphoenolpyruvate-binding domains"/>
    <property type="match status" value="1"/>
</dbReference>
<evidence type="ECO:0000313" key="6">
    <source>
        <dbReference type="Proteomes" id="UP000077037"/>
    </source>
</evidence>
<reference evidence="5 6" key="1">
    <citation type="submission" date="2016-03" db="EMBL/GenBank/DDBJ databases">
        <authorList>
            <consortium name="Pathogen Informatics"/>
        </authorList>
    </citation>
    <scope>NUCLEOTIDE SEQUENCE [LARGE SCALE GENOMIC DNA]</scope>
    <source>
        <strain evidence="5 6">NCTC13364</strain>
    </source>
</reference>
<evidence type="ECO:0000259" key="4">
    <source>
        <dbReference type="Pfam" id="PF03328"/>
    </source>
</evidence>
<organism evidence="5 6">
    <name type="scientific">Bordetella ansorpii</name>
    <dbReference type="NCBI Taxonomy" id="288768"/>
    <lineage>
        <taxon>Bacteria</taxon>
        <taxon>Pseudomonadati</taxon>
        <taxon>Pseudomonadota</taxon>
        <taxon>Betaproteobacteria</taxon>
        <taxon>Burkholderiales</taxon>
        <taxon>Alcaligenaceae</taxon>
        <taxon>Bordetella</taxon>
    </lineage>
</organism>
<evidence type="ECO:0000313" key="5">
    <source>
        <dbReference type="EMBL" id="SAI51864.1"/>
    </source>
</evidence>
<feature type="domain" description="HpcH/HpaI aldolase/citrate lyase" evidence="4">
    <location>
        <begin position="18"/>
        <end position="241"/>
    </location>
</feature>